<name>A0A834SNA1_9FABA</name>
<dbReference type="AlphaFoldDB" id="A0A834SNA1"/>
<dbReference type="PANTHER" id="PTHR35495">
    <property type="entry name" value="OS06G0679600 PROTEIN"/>
    <property type="match status" value="1"/>
</dbReference>
<evidence type="ECO:0000256" key="1">
    <source>
        <dbReference type="SAM" id="Phobius"/>
    </source>
</evidence>
<proteinExistence type="predicted"/>
<comment type="caution">
    <text evidence="2">The sequence shown here is derived from an EMBL/GenBank/DDBJ whole genome shotgun (WGS) entry which is preliminary data.</text>
</comment>
<sequence length="227" mass="25529">MNRRTRDLQLKRPDHFHKYLKPGALARIRDSRISARSHRLSSLCQISLHCASPPHSHDAQSQVNAPEGFPCFVGGIYGPRCPQRKKLVAAKSVFFIAAAPSNPPPDSPDIVIDSFSNDILGRQLLGSSENLYIFDEWIVKHQWILEIVLTFSLVITRAYSVDRDTINASIVLLTVITVLISALKLRIYLFVSLTVDLSDDDVRACNAYKKSQFSCHFNLVFYINAST</sequence>
<dbReference type="EMBL" id="JAAIUW010000012">
    <property type="protein sequence ID" value="KAF7805798.1"/>
    <property type="molecule type" value="Genomic_DNA"/>
</dbReference>
<protein>
    <submittedName>
        <fullName evidence="2">Rhomboid family member</fullName>
    </submittedName>
</protein>
<evidence type="ECO:0000313" key="3">
    <source>
        <dbReference type="Proteomes" id="UP000634136"/>
    </source>
</evidence>
<evidence type="ECO:0000313" key="2">
    <source>
        <dbReference type="EMBL" id="KAF7805798.1"/>
    </source>
</evidence>
<gene>
    <name evidence="2" type="ORF">G2W53_037959</name>
</gene>
<dbReference type="OrthoDB" id="1924680at2759"/>
<feature type="transmembrane region" description="Helical" evidence="1">
    <location>
        <begin position="166"/>
        <end position="183"/>
    </location>
</feature>
<keyword evidence="3" id="KW-1185">Reference proteome</keyword>
<organism evidence="2 3">
    <name type="scientific">Senna tora</name>
    <dbReference type="NCBI Taxonomy" id="362788"/>
    <lineage>
        <taxon>Eukaryota</taxon>
        <taxon>Viridiplantae</taxon>
        <taxon>Streptophyta</taxon>
        <taxon>Embryophyta</taxon>
        <taxon>Tracheophyta</taxon>
        <taxon>Spermatophyta</taxon>
        <taxon>Magnoliopsida</taxon>
        <taxon>eudicotyledons</taxon>
        <taxon>Gunneridae</taxon>
        <taxon>Pentapetalae</taxon>
        <taxon>rosids</taxon>
        <taxon>fabids</taxon>
        <taxon>Fabales</taxon>
        <taxon>Fabaceae</taxon>
        <taxon>Caesalpinioideae</taxon>
        <taxon>Cassia clade</taxon>
        <taxon>Senna</taxon>
    </lineage>
</organism>
<keyword evidence="1" id="KW-0812">Transmembrane</keyword>
<accession>A0A834SNA1</accession>
<dbReference type="PANTHER" id="PTHR35495:SF10">
    <property type="entry name" value="PEPTIDASE S26 DOMAIN-CONTAINING PROTEIN"/>
    <property type="match status" value="1"/>
</dbReference>
<dbReference type="Proteomes" id="UP000634136">
    <property type="component" value="Unassembled WGS sequence"/>
</dbReference>
<keyword evidence="1" id="KW-1133">Transmembrane helix</keyword>
<keyword evidence="1" id="KW-0472">Membrane</keyword>
<reference evidence="2" key="1">
    <citation type="submission" date="2020-09" db="EMBL/GenBank/DDBJ databases">
        <title>Genome-Enabled Discovery of Anthraquinone Biosynthesis in Senna tora.</title>
        <authorList>
            <person name="Kang S.-H."/>
            <person name="Pandey R.P."/>
            <person name="Lee C.-M."/>
            <person name="Sim J.-S."/>
            <person name="Jeong J.-T."/>
            <person name="Choi B.-S."/>
            <person name="Jung M."/>
            <person name="Ginzburg D."/>
            <person name="Zhao K."/>
            <person name="Won S.Y."/>
            <person name="Oh T.-J."/>
            <person name="Yu Y."/>
            <person name="Kim N.-H."/>
            <person name="Lee O.R."/>
            <person name="Lee T.-H."/>
            <person name="Bashyal P."/>
            <person name="Kim T.-S."/>
            <person name="Lee W.-H."/>
            <person name="Kawkins C."/>
            <person name="Kim C.-K."/>
            <person name="Kim J.S."/>
            <person name="Ahn B.O."/>
            <person name="Rhee S.Y."/>
            <person name="Sohng J.K."/>
        </authorList>
    </citation>
    <scope>NUCLEOTIDE SEQUENCE</scope>
    <source>
        <tissue evidence="2">Leaf</tissue>
    </source>
</reference>